<proteinExistence type="predicted"/>
<dbReference type="GO" id="GO:0016020">
    <property type="term" value="C:membrane"/>
    <property type="evidence" value="ECO:0007669"/>
    <property type="project" value="UniProtKB-SubCell"/>
</dbReference>
<keyword evidence="8" id="KW-1185">Reference proteome</keyword>
<reference evidence="7 8" key="1">
    <citation type="submission" date="2019-03" db="EMBL/GenBank/DDBJ databases">
        <title>Draft genome sequences of novel Actinobacteria.</title>
        <authorList>
            <person name="Sahin N."/>
            <person name="Ay H."/>
            <person name="Saygin H."/>
        </authorList>
    </citation>
    <scope>NUCLEOTIDE SEQUENCE [LARGE SCALE GENOMIC DNA]</scope>
    <source>
        <strain evidence="7 8">JCM 13523</strain>
    </source>
</reference>
<dbReference type="SUPFAM" id="SSF52091">
    <property type="entry name" value="SpoIIaa-like"/>
    <property type="match status" value="1"/>
</dbReference>
<protein>
    <submittedName>
        <fullName evidence="7">SulP family inorganic anion transporter</fullName>
    </submittedName>
</protein>
<dbReference type="Pfam" id="PF01740">
    <property type="entry name" value="STAS"/>
    <property type="match status" value="1"/>
</dbReference>
<keyword evidence="3 5" id="KW-1133">Transmembrane helix</keyword>
<evidence type="ECO:0000256" key="1">
    <source>
        <dbReference type="ARBA" id="ARBA00004141"/>
    </source>
</evidence>
<evidence type="ECO:0000313" key="8">
    <source>
        <dbReference type="Proteomes" id="UP000295124"/>
    </source>
</evidence>
<dbReference type="InterPro" id="IPR036513">
    <property type="entry name" value="STAS_dom_sf"/>
</dbReference>
<feature type="transmembrane region" description="Helical" evidence="5">
    <location>
        <begin position="73"/>
        <end position="95"/>
    </location>
</feature>
<feature type="transmembrane region" description="Helical" evidence="5">
    <location>
        <begin position="101"/>
        <end position="122"/>
    </location>
</feature>
<feature type="transmembrane region" description="Helical" evidence="5">
    <location>
        <begin position="43"/>
        <end position="66"/>
    </location>
</feature>
<comment type="caution">
    <text evidence="7">The sequence shown here is derived from an EMBL/GenBank/DDBJ whole genome shotgun (WGS) entry which is preliminary data.</text>
</comment>
<dbReference type="OrthoDB" id="9769739at2"/>
<feature type="transmembrane region" description="Helical" evidence="5">
    <location>
        <begin position="383"/>
        <end position="411"/>
    </location>
</feature>
<evidence type="ECO:0000259" key="6">
    <source>
        <dbReference type="PROSITE" id="PS50801"/>
    </source>
</evidence>
<comment type="subcellular location">
    <subcellularLocation>
        <location evidence="1">Membrane</location>
        <topology evidence="1">Multi-pass membrane protein</topology>
    </subcellularLocation>
</comment>
<keyword evidence="2 5" id="KW-0812">Transmembrane</keyword>
<dbReference type="PANTHER" id="PTHR11814">
    <property type="entry name" value="SULFATE TRANSPORTER"/>
    <property type="match status" value="1"/>
</dbReference>
<sequence>MADRAWSAPGLSTLRSYQRQWLRADVVAGVTVAAYFVPQVMAYAQLAGLPAVTGLWAALAPLLLYFLLGSSRLLSLGPESTTALMTATAIGPLAAGDPARYAGLAAVLALLVGVICVVGWLARLGFLSNLLSKPVLVGYLAGIAVIMMTGQLGRLTGVRVQGDTPLDEVISAFRLIGDWKPAPVVLSIAVLALLLVMARWTPRLPGPLIVVALAAFVTWAADLTDRGVALVGDIPSGLPVPQLPHLAVSDLGLLALPAVGVALVGYTDTVLTGRAFASRGSEKIDPDRELLVLGLANVAAGLVRGFPLSSSGSRTALAEASGAKSQVYSLVAAVAILATLLFAGPLLATFPIPALGALVVYAAIRLIELPEFRRIASFRRSEFVLAVATTIGVVVLDVLYGVLVAVALSVLDVLRRVARPHDGILGYVPGIAGMHDIDDYPDARPVPGLVVYRYDAPLFFANAEDFRRRALAAVEESSTPVHWLLLNAEANVEVDITAVDALDALREELEERGIVLALARVKQDLRTNLEPTGFLDRVGADHIFSTLPTAVEAFRRETAASGDS</sequence>
<dbReference type="InterPro" id="IPR001902">
    <property type="entry name" value="SLC26A/SulP_fam"/>
</dbReference>
<evidence type="ECO:0000256" key="3">
    <source>
        <dbReference type="ARBA" id="ARBA00022989"/>
    </source>
</evidence>
<feature type="transmembrane region" description="Helical" evidence="5">
    <location>
        <begin position="290"/>
        <end position="310"/>
    </location>
</feature>
<feature type="domain" description="STAS" evidence="6">
    <location>
        <begin position="439"/>
        <end position="554"/>
    </location>
</feature>
<feature type="transmembrane region" description="Helical" evidence="5">
    <location>
        <begin position="251"/>
        <end position="269"/>
    </location>
</feature>
<feature type="transmembrane region" description="Helical" evidence="5">
    <location>
        <begin position="330"/>
        <end position="363"/>
    </location>
</feature>
<dbReference type="CDD" id="cd07042">
    <property type="entry name" value="STAS_SulP_like_sulfate_transporter"/>
    <property type="match status" value="1"/>
</dbReference>
<evidence type="ECO:0000256" key="2">
    <source>
        <dbReference type="ARBA" id="ARBA00022692"/>
    </source>
</evidence>
<evidence type="ECO:0000313" key="7">
    <source>
        <dbReference type="EMBL" id="TDD50060.1"/>
    </source>
</evidence>
<accession>A0A4R4YYJ2</accession>
<organism evidence="7 8">
    <name type="scientific">Kribbella antibiotica</name>
    <dbReference type="NCBI Taxonomy" id="190195"/>
    <lineage>
        <taxon>Bacteria</taxon>
        <taxon>Bacillati</taxon>
        <taxon>Actinomycetota</taxon>
        <taxon>Actinomycetes</taxon>
        <taxon>Propionibacteriales</taxon>
        <taxon>Kribbellaceae</taxon>
        <taxon>Kribbella</taxon>
    </lineage>
</organism>
<dbReference type="InterPro" id="IPR011547">
    <property type="entry name" value="SLC26A/SulP_dom"/>
</dbReference>
<name>A0A4R4YYJ2_9ACTN</name>
<dbReference type="NCBIfam" id="TIGR00815">
    <property type="entry name" value="sulP"/>
    <property type="match status" value="1"/>
</dbReference>
<keyword evidence="4 5" id="KW-0472">Membrane</keyword>
<feature type="transmembrane region" description="Helical" evidence="5">
    <location>
        <begin position="181"/>
        <end position="197"/>
    </location>
</feature>
<dbReference type="Gene3D" id="3.30.750.24">
    <property type="entry name" value="STAS domain"/>
    <property type="match status" value="1"/>
</dbReference>
<evidence type="ECO:0000256" key="5">
    <source>
        <dbReference type="SAM" id="Phobius"/>
    </source>
</evidence>
<dbReference type="Pfam" id="PF00916">
    <property type="entry name" value="Sulfate_transp"/>
    <property type="match status" value="1"/>
</dbReference>
<feature type="transmembrane region" description="Helical" evidence="5">
    <location>
        <begin position="134"/>
        <end position="153"/>
    </location>
</feature>
<dbReference type="Proteomes" id="UP000295124">
    <property type="component" value="Unassembled WGS sequence"/>
</dbReference>
<dbReference type="GO" id="GO:0055085">
    <property type="term" value="P:transmembrane transport"/>
    <property type="evidence" value="ECO:0007669"/>
    <property type="project" value="InterPro"/>
</dbReference>
<dbReference type="PROSITE" id="PS50801">
    <property type="entry name" value="STAS"/>
    <property type="match status" value="1"/>
</dbReference>
<evidence type="ECO:0000256" key="4">
    <source>
        <dbReference type="ARBA" id="ARBA00023136"/>
    </source>
</evidence>
<dbReference type="RefSeq" id="WP_132173933.1">
    <property type="nucleotide sequence ID" value="NZ_SMKX01000124.1"/>
</dbReference>
<feature type="transmembrane region" description="Helical" evidence="5">
    <location>
        <begin position="204"/>
        <end position="221"/>
    </location>
</feature>
<feature type="transmembrane region" description="Helical" evidence="5">
    <location>
        <begin position="21"/>
        <end position="37"/>
    </location>
</feature>
<gene>
    <name evidence="7" type="ORF">E1263_31315</name>
</gene>
<dbReference type="EMBL" id="SMKX01000124">
    <property type="protein sequence ID" value="TDD50060.1"/>
    <property type="molecule type" value="Genomic_DNA"/>
</dbReference>
<dbReference type="AlphaFoldDB" id="A0A4R4YYJ2"/>
<dbReference type="InterPro" id="IPR002645">
    <property type="entry name" value="STAS_dom"/>
</dbReference>